<dbReference type="InterPro" id="IPR005189">
    <property type="entry name" value="Focal_adhesion_kin_target_dom"/>
</dbReference>
<evidence type="ECO:0000313" key="2">
    <source>
        <dbReference type="EMBL" id="EFX90064.1"/>
    </source>
</evidence>
<dbReference type="InterPro" id="IPR036137">
    <property type="entry name" value="Focal_adhe_kin_target_dom_sf"/>
</dbReference>
<dbReference type="Proteomes" id="UP000000305">
    <property type="component" value="Unassembled WGS sequence"/>
</dbReference>
<protein>
    <recommendedName>
        <fullName evidence="1">Focal AT domain-containing protein</fullName>
    </recommendedName>
</protein>
<accession>E9FQY8</accession>
<feature type="domain" description="Focal AT" evidence="1">
    <location>
        <begin position="145"/>
        <end position="177"/>
    </location>
</feature>
<dbReference type="HOGENOM" id="CLU_1121063_0_0_1"/>
<dbReference type="EMBL" id="GL732523">
    <property type="protein sequence ID" value="EFX90064.1"/>
    <property type="molecule type" value="Genomic_DNA"/>
</dbReference>
<organism evidence="2 3">
    <name type="scientific">Daphnia pulex</name>
    <name type="common">Water flea</name>
    <dbReference type="NCBI Taxonomy" id="6669"/>
    <lineage>
        <taxon>Eukaryota</taxon>
        <taxon>Metazoa</taxon>
        <taxon>Ecdysozoa</taxon>
        <taxon>Arthropoda</taxon>
        <taxon>Crustacea</taxon>
        <taxon>Branchiopoda</taxon>
        <taxon>Diplostraca</taxon>
        <taxon>Cladocera</taxon>
        <taxon>Anomopoda</taxon>
        <taxon>Daphniidae</taxon>
        <taxon>Daphnia</taxon>
    </lineage>
</organism>
<dbReference type="GO" id="GO:0005925">
    <property type="term" value="C:focal adhesion"/>
    <property type="evidence" value="ECO:0007669"/>
    <property type="project" value="InterPro"/>
</dbReference>
<dbReference type="GO" id="GO:0007172">
    <property type="term" value="P:signal complex assembly"/>
    <property type="evidence" value="ECO:0007669"/>
    <property type="project" value="InterPro"/>
</dbReference>
<gene>
    <name evidence="2" type="ORF">DAPPUDRAFT_309846</name>
</gene>
<name>E9FQY8_DAPPU</name>
<dbReference type="KEGG" id="dpx:DAPPUDRAFT_309846"/>
<dbReference type="InParanoid" id="E9FQY8"/>
<sequence length="248" mass="28043">MGSKNQPVYANIMMADATPPSAEIAAAAVETYPAPYKNEPNEPYREPHMEQERRMLEWKLRQQQRQSEEDSRWLAEEESHLLDDRSVIVKKLEPTPTARLDRTHDKVYDATTSVVRAVLLLSQGVQLAKIENYVDLVKKVGLKWQKVHSKDMAELVSALKLAEWYSNTTLDNEYRKSARIAGLVSLLAVLLRITLPIKLASRKMFQCVTKTTTGTSSKTARATPFASWLQQSMSTLDCNEEAQTSPCC</sequence>
<reference evidence="2 3" key="1">
    <citation type="journal article" date="2011" name="Science">
        <title>The ecoresponsive genome of Daphnia pulex.</title>
        <authorList>
            <person name="Colbourne J.K."/>
            <person name="Pfrender M.E."/>
            <person name="Gilbert D."/>
            <person name="Thomas W.K."/>
            <person name="Tucker A."/>
            <person name="Oakley T.H."/>
            <person name="Tokishita S."/>
            <person name="Aerts A."/>
            <person name="Arnold G.J."/>
            <person name="Basu M.K."/>
            <person name="Bauer D.J."/>
            <person name="Caceres C.E."/>
            <person name="Carmel L."/>
            <person name="Casola C."/>
            <person name="Choi J.H."/>
            <person name="Detter J.C."/>
            <person name="Dong Q."/>
            <person name="Dusheyko S."/>
            <person name="Eads B.D."/>
            <person name="Frohlich T."/>
            <person name="Geiler-Samerotte K.A."/>
            <person name="Gerlach D."/>
            <person name="Hatcher P."/>
            <person name="Jogdeo S."/>
            <person name="Krijgsveld J."/>
            <person name="Kriventseva E.V."/>
            <person name="Kultz D."/>
            <person name="Laforsch C."/>
            <person name="Lindquist E."/>
            <person name="Lopez J."/>
            <person name="Manak J.R."/>
            <person name="Muller J."/>
            <person name="Pangilinan J."/>
            <person name="Patwardhan R.P."/>
            <person name="Pitluck S."/>
            <person name="Pritham E.J."/>
            <person name="Rechtsteiner A."/>
            <person name="Rho M."/>
            <person name="Rogozin I.B."/>
            <person name="Sakarya O."/>
            <person name="Salamov A."/>
            <person name="Schaack S."/>
            <person name="Shapiro H."/>
            <person name="Shiga Y."/>
            <person name="Skalitzky C."/>
            <person name="Smith Z."/>
            <person name="Souvorov A."/>
            <person name="Sung W."/>
            <person name="Tang Z."/>
            <person name="Tsuchiya D."/>
            <person name="Tu H."/>
            <person name="Vos H."/>
            <person name="Wang M."/>
            <person name="Wolf Y.I."/>
            <person name="Yamagata H."/>
            <person name="Yamada T."/>
            <person name="Ye Y."/>
            <person name="Shaw J.R."/>
            <person name="Andrews J."/>
            <person name="Crease T.J."/>
            <person name="Tang H."/>
            <person name="Lucas S.M."/>
            <person name="Robertson H.M."/>
            <person name="Bork P."/>
            <person name="Koonin E.V."/>
            <person name="Zdobnov E.M."/>
            <person name="Grigoriev I.V."/>
            <person name="Lynch M."/>
            <person name="Boore J.L."/>
        </authorList>
    </citation>
    <scope>NUCLEOTIDE SEQUENCE [LARGE SCALE GENOMIC DNA]</scope>
</reference>
<dbReference type="AlphaFoldDB" id="E9FQY8"/>
<dbReference type="SUPFAM" id="SSF68993">
    <property type="entry name" value="FAT domain of focal adhesion kinase"/>
    <property type="match status" value="1"/>
</dbReference>
<dbReference type="Gene3D" id="1.20.120.330">
    <property type="entry name" value="Nucleotidyltransferases domain 2"/>
    <property type="match status" value="2"/>
</dbReference>
<dbReference type="eggNOG" id="KOG4257">
    <property type="taxonomic scope" value="Eukaryota"/>
</dbReference>
<dbReference type="PhylomeDB" id="E9FQY8"/>
<dbReference type="OrthoDB" id="9976756at2759"/>
<keyword evidence="3" id="KW-1185">Reference proteome</keyword>
<evidence type="ECO:0000259" key="1">
    <source>
        <dbReference type="Pfam" id="PF03623"/>
    </source>
</evidence>
<proteinExistence type="predicted"/>
<evidence type="ECO:0000313" key="3">
    <source>
        <dbReference type="Proteomes" id="UP000000305"/>
    </source>
</evidence>
<feature type="domain" description="Focal AT" evidence="1">
    <location>
        <begin position="97"/>
        <end position="144"/>
    </location>
</feature>
<dbReference type="GO" id="GO:0004713">
    <property type="term" value="F:protein tyrosine kinase activity"/>
    <property type="evidence" value="ECO:0007669"/>
    <property type="project" value="InterPro"/>
</dbReference>
<dbReference type="Pfam" id="PF03623">
    <property type="entry name" value="Focal_AT"/>
    <property type="match status" value="2"/>
</dbReference>